<reference evidence="3 4" key="1">
    <citation type="submission" date="2019-08" db="EMBL/GenBank/DDBJ databases">
        <title>Agrococcus lahaulensis sp. nov., isolated from a cold desert of the Indian Himalayas.</title>
        <authorList>
            <person name="Qu J.H."/>
        </authorList>
    </citation>
    <scope>NUCLEOTIDE SEQUENCE [LARGE SCALE GENOMIC DNA]</scope>
    <source>
        <strain evidence="3 4">NS18</strain>
    </source>
</reference>
<evidence type="ECO:0000256" key="2">
    <source>
        <dbReference type="SAM" id="Phobius"/>
    </source>
</evidence>
<comment type="caution">
    <text evidence="3">The sequence shown here is derived from an EMBL/GenBank/DDBJ whole genome shotgun (WGS) entry which is preliminary data.</text>
</comment>
<dbReference type="Pfam" id="PF04977">
    <property type="entry name" value="DivIC"/>
    <property type="match status" value="1"/>
</dbReference>
<accession>A0A5M8Q5B4</accession>
<evidence type="ECO:0000313" key="3">
    <source>
        <dbReference type="EMBL" id="KAA6430543.1"/>
    </source>
</evidence>
<organism evidence="3 4">
    <name type="scientific">Agrococcus sediminis</name>
    <dbReference type="NCBI Taxonomy" id="2599924"/>
    <lineage>
        <taxon>Bacteria</taxon>
        <taxon>Bacillati</taxon>
        <taxon>Actinomycetota</taxon>
        <taxon>Actinomycetes</taxon>
        <taxon>Micrococcales</taxon>
        <taxon>Microbacteriaceae</taxon>
        <taxon>Agrococcus</taxon>
    </lineage>
</organism>
<proteinExistence type="predicted"/>
<keyword evidence="2" id="KW-0812">Transmembrane</keyword>
<name>A0A5M8Q5B4_9MICO</name>
<dbReference type="EMBL" id="VOIR01000018">
    <property type="protein sequence ID" value="KAA6430543.1"/>
    <property type="molecule type" value="Genomic_DNA"/>
</dbReference>
<protein>
    <submittedName>
        <fullName evidence="3">Septum formation initiator family protein</fullName>
    </submittedName>
</protein>
<feature type="coiled-coil region" evidence="1">
    <location>
        <begin position="56"/>
        <end position="83"/>
    </location>
</feature>
<keyword evidence="4" id="KW-1185">Reference proteome</keyword>
<sequence length="170" mass="18375">MTCAVRPRPEGTRRYPRRVPSVRPASGQLRVSWLLLVAVGLVLAGVVTLAPSIGLLLEQRRDIAALEAQVTAQQENVEALQEEQARWDDPAYIEAQARDRLFFVYPGETSFVLLDDRSALETASADVPSATIEQPAEDWVAATASSFLVAGLTDDGPSSFGEPAEVGEPQ</sequence>
<dbReference type="AlphaFoldDB" id="A0A5M8Q5B4"/>
<dbReference type="OrthoDB" id="5187715at2"/>
<dbReference type="Proteomes" id="UP000323221">
    <property type="component" value="Unassembled WGS sequence"/>
</dbReference>
<keyword evidence="2" id="KW-1133">Transmembrane helix</keyword>
<gene>
    <name evidence="3" type="ORF">FQ330_12515</name>
</gene>
<feature type="transmembrane region" description="Helical" evidence="2">
    <location>
        <begin position="33"/>
        <end position="57"/>
    </location>
</feature>
<evidence type="ECO:0000313" key="4">
    <source>
        <dbReference type="Proteomes" id="UP000323221"/>
    </source>
</evidence>
<keyword evidence="2" id="KW-0472">Membrane</keyword>
<dbReference type="InterPro" id="IPR007060">
    <property type="entry name" value="FtsL/DivIC"/>
</dbReference>
<keyword evidence="1" id="KW-0175">Coiled coil</keyword>
<evidence type="ECO:0000256" key="1">
    <source>
        <dbReference type="SAM" id="Coils"/>
    </source>
</evidence>